<evidence type="ECO:0000256" key="3">
    <source>
        <dbReference type="ARBA" id="ARBA00023110"/>
    </source>
</evidence>
<evidence type="ECO:0000256" key="5">
    <source>
        <dbReference type="SAM" id="SignalP"/>
    </source>
</evidence>
<dbReference type="PROSITE" id="PS50059">
    <property type="entry name" value="FKBP_PPIASE"/>
    <property type="match status" value="1"/>
</dbReference>
<feature type="chain" id="PRO_5045212114" description="peptidylprolyl isomerase" evidence="5">
    <location>
        <begin position="22"/>
        <end position="349"/>
    </location>
</feature>
<evidence type="ECO:0000256" key="2">
    <source>
        <dbReference type="ARBA" id="ARBA00013194"/>
    </source>
</evidence>
<dbReference type="RefSeq" id="WP_224478240.1">
    <property type="nucleotide sequence ID" value="NZ_JAIUJS010000004.1"/>
</dbReference>
<dbReference type="PROSITE" id="PS51257">
    <property type="entry name" value="PROKAR_LIPOPROTEIN"/>
    <property type="match status" value="1"/>
</dbReference>
<dbReference type="Gene3D" id="3.10.50.40">
    <property type="match status" value="1"/>
</dbReference>
<comment type="caution">
    <text evidence="7">The sequence shown here is derived from an EMBL/GenBank/DDBJ whole genome shotgun (WGS) entry which is preliminary data.</text>
</comment>
<dbReference type="Proteomes" id="UP001198402">
    <property type="component" value="Unassembled WGS sequence"/>
</dbReference>
<keyword evidence="4" id="KW-0413">Isomerase</keyword>
<evidence type="ECO:0000313" key="7">
    <source>
        <dbReference type="EMBL" id="MCA0153271.1"/>
    </source>
</evidence>
<organism evidence="7 8">
    <name type="scientific">Winogradskyella vincentii</name>
    <dbReference type="NCBI Taxonomy" id="2877122"/>
    <lineage>
        <taxon>Bacteria</taxon>
        <taxon>Pseudomonadati</taxon>
        <taxon>Bacteroidota</taxon>
        <taxon>Flavobacteriia</taxon>
        <taxon>Flavobacteriales</taxon>
        <taxon>Flavobacteriaceae</taxon>
        <taxon>Winogradskyella</taxon>
    </lineage>
</organism>
<evidence type="ECO:0000259" key="6">
    <source>
        <dbReference type="PROSITE" id="PS50059"/>
    </source>
</evidence>
<accession>A0ABS7Y017</accession>
<sequence length="349" mass="39485">MKFKSLKLVLFLFAMVSVFVACEEEDDPIQNEFIEEDRTEQQAKDRDSLLNYLSSHYYNSEFFETGTNHTIEEIVITELLDGEDVPAGHKLLIQDVVIKTTTYVDVEYEYYYLTLNQGGGDSPEFTDKVRVRYEGYLVDGGNTFDQVSTPIDLDLYGIAFGTGAITGWQRIMPEFNTSTSFTIGNDNIVSYDNYGMGMMFIPSGLGYFSFPRTGIPTYSNLIFKFELLQTEVNDHDGDGIPSYIEDYDGSLDPFDDNTDDDAAPDYIDLDDDADGVFTINELLPTTYVIDTNMGDMEPELGENEYELSREEEDGVITLETVTLVDTNNNGVFDHLDAEVTTNYNEDEDE</sequence>
<evidence type="ECO:0000256" key="1">
    <source>
        <dbReference type="ARBA" id="ARBA00000971"/>
    </source>
</evidence>
<evidence type="ECO:0000256" key="4">
    <source>
        <dbReference type="PROSITE-ProRule" id="PRU00277"/>
    </source>
</evidence>
<evidence type="ECO:0000313" key="8">
    <source>
        <dbReference type="Proteomes" id="UP001198402"/>
    </source>
</evidence>
<dbReference type="SUPFAM" id="SSF54534">
    <property type="entry name" value="FKBP-like"/>
    <property type="match status" value="1"/>
</dbReference>
<protein>
    <recommendedName>
        <fullName evidence="2 4">peptidylprolyl isomerase</fullName>
        <ecNumber evidence="2 4">5.2.1.8</ecNumber>
    </recommendedName>
</protein>
<keyword evidence="8" id="KW-1185">Reference proteome</keyword>
<name>A0ABS7Y017_9FLAO</name>
<dbReference type="EC" id="5.2.1.8" evidence="2 4"/>
<proteinExistence type="predicted"/>
<dbReference type="EMBL" id="JAIUJS010000004">
    <property type="protein sequence ID" value="MCA0153271.1"/>
    <property type="molecule type" value="Genomic_DNA"/>
</dbReference>
<keyword evidence="3 4" id="KW-0697">Rotamase</keyword>
<dbReference type="InterPro" id="IPR046357">
    <property type="entry name" value="PPIase_dom_sf"/>
</dbReference>
<gene>
    <name evidence="7" type="ORF">LBV24_08595</name>
</gene>
<comment type="catalytic activity">
    <reaction evidence="1 4">
        <text>[protein]-peptidylproline (omega=180) = [protein]-peptidylproline (omega=0)</text>
        <dbReference type="Rhea" id="RHEA:16237"/>
        <dbReference type="Rhea" id="RHEA-COMP:10747"/>
        <dbReference type="Rhea" id="RHEA-COMP:10748"/>
        <dbReference type="ChEBI" id="CHEBI:83833"/>
        <dbReference type="ChEBI" id="CHEBI:83834"/>
        <dbReference type="EC" id="5.2.1.8"/>
    </reaction>
</comment>
<reference evidence="8" key="1">
    <citation type="submission" date="2023-07" db="EMBL/GenBank/DDBJ databases">
        <authorList>
            <person name="Yue Y."/>
        </authorList>
    </citation>
    <scope>NUCLEOTIDE SEQUENCE [LARGE SCALE GENOMIC DNA]</scope>
    <source>
        <strain evidence="8">2Y89</strain>
    </source>
</reference>
<feature type="signal peptide" evidence="5">
    <location>
        <begin position="1"/>
        <end position="21"/>
    </location>
</feature>
<dbReference type="InterPro" id="IPR001179">
    <property type="entry name" value="PPIase_FKBP_dom"/>
</dbReference>
<keyword evidence="5" id="KW-0732">Signal</keyword>
<feature type="domain" description="PPIase FKBP-type" evidence="6">
    <location>
        <begin position="126"/>
        <end position="231"/>
    </location>
</feature>